<evidence type="ECO:0000313" key="1">
    <source>
        <dbReference type="EMBL" id="RHX99175.1"/>
    </source>
</evidence>
<dbReference type="EMBL" id="QUTD01002827">
    <property type="protein sequence ID" value="RHY75012.1"/>
    <property type="molecule type" value="Genomic_DNA"/>
</dbReference>
<dbReference type="EMBL" id="QUTE01006047">
    <property type="protein sequence ID" value="RHZ34042.1"/>
    <property type="molecule type" value="Genomic_DNA"/>
</dbReference>
<comment type="caution">
    <text evidence="3">The sequence shown here is derived from an EMBL/GenBank/DDBJ whole genome shotgun (WGS) entry which is preliminary data.</text>
</comment>
<evidence type="ECO:0000313" key="2">
    <source>
        <dbReference type="EMBL" id="RHY45594.1"/>
    </source>
</evidence>
<evidence type="ECO:0000313" key="7">
    <source>
        <dbReference type="Proteomes" id="UP000266196"/>
    </source>
</evidence>
<dbReference type="AlphaFoldDB" id="A0A397E3I2"/>
<dbReference type="Proteomes" id="UP000286510">
    <property type="component" value="Unassembled WGS sequence"/>
</dbReference>
<evidence type="ECO:0000313" key="9">
    <source>
        <dbReference type="Proteomes" id="UP000283543"/>
    </source>
</evidence>
<evidence type="ECO:0000313" key="6">
    <source>
        <dbReference type="Proteomes" id="UP000265427"/>
    </source>
</evidence>
<accession>A0A397E3I2</accession>
<evidence type="ECO:0000313" key="10">
    <source>
        <dbReference type="Proteomes" id="UP000286510"/>
    </source>
</evidence>
<evidence type="ECO:0000313" key="5">
    <source>
        <dbReference type="EMBL" id="RHZ34042.1"/>
    </source>
</evidence>
<evidence type="ECO:0000313" key="3">
    <source>
        <dbReference type="EMBL" id="RHY75012.1"/>
    </source>
</evidence>
<dbReference type="EMBL" id="QUSZ01009379">
    <property type="protein sequence ID" value="RHX99175.1"/>
    <property type="molecule type" value="Genomic_DNA"/>
</dbReference>
<proteinExistence type="predicted"/>
<protein>
    <submittedName>
        <fullName evidence="3">Uncharacterized protein</fullName>
    </submittedName>
</protein>
<evidence type="ECO:0000313" key="4">
    <source>
        <dbReference type="EMBL" id="RHZ01692.1"/>
    </source>
</evidence>
<gene>
    <name evidence="4" type="ORF">DYB26_006207</name>
    <name evidence="3" type="ORF">DYB30_003055</name>
    <name evidence="5" type="ORF">DYB31_001658</name>
    <name evidence="2" type="ORF">DYB34_005196</name>
    <name evidence="1" type="ORF">DYB36_010737</name>
</gene>
<dbReference type="Proteomes" id="UP000265427">
    <property type="component" value="Unassembled WGS sequence"/>
</dbReference>
<dbReference type="EMBL" id="QUTB01007534">
    <property type="protein sequence ID" value="RHY45594.1"/>
    <property type="molecule type" value="Genomic_DNA"/>
</dbReference>
<name>A0A397E3I2_APHAT</name>
<dbReference type="Proteomes" id="UP000283543">
    <property type="component" value="Unassembled WGS sequence"/>
</dbReference>
<evidence type="ECO:0000313" key="8">
    <source>
        <dbReference type="Proteomes" id="UP000266643"/>
    </source>
</evidence>
<dbReference type="Proteomes" id="UP000266643">
    <property type="component" value="Unassembled WGS sequence"/>
</dbReference>
<dbReference type="EMBL" id="QUTF01018642">
    <property type="protein sequence ID" value="RHZ01692.1"/>
    <property type="molecule type" value="Genomic_DNA"/>
</dbReference>
<organism evidence="3 8">
    <name type="scientific">Aphanomyces astaci</name>
    <name type="common">Crayfish plague agent</name>
    <dbReference type="NCBI Taxonomy" id="112090"/>
    <lineage>
        <taxon>Eukaryota</taxon>
        <taxon>Sar</taxon>
        <taxon>Stramenopiles</taxon>
        <taxon>Oomycota</taxon>
        <taxon>Saprolegniomycetes</taxon>
        <taxon>Saprolegniales</taxon>
        <taxon>Verrucalvaceae</taxon>
        <taxon>Aphanomyces</taxon>
    </lineage>
</organism>
<sequence length="249" mass="27696">MHLLAYSSASSDNEEPKTLPIWLVNPETQVASELASSDIPSLNLTPYSTADVVSVGCSLSLRGLPLALVNCILDSAGVWVHHQMDTREVVEGWAPMEREYVRMTIPVDAYPSVHVSVCRALTIECVSHDQGWATDMPESNSTYFGCNSWVEFDVLDATGALMWPRACMCRNFRAHASYRRHILHITDSALLDRLTPGCHVIVYLRALVPGWSNHAKYGRVRVQYACALNDSFNVEQCPKLASTSVEWTP</sequence>
<reference evidence="6 7" key="1">
    <citation type="submission" date="2018-08" db="EMBL/GenBank/DDBJ databases">
        <title>Aphanomyces genome sequencing and annotation.</title>
        <authorList>
            <person name="Minardi D."/>
            <person name="Oidtmann B."/>
            <person name="Van Der Giezen M."/>
            <person name="Studholme D.J."/>
        </authorList>
    </citation>
    <scope>NUCLEOTIDE SEQUENCE [LARGE SCALE GENOMIC DNA]</scope>
    <source>
        <strain evidence="5 7">197901</strain>
        <strain evidence="3 8">D2</strain>
        <strain evidence="4 10">FDL457</strain>
        <strain evidence="1 6">Kv</strain>
        <strain evidence="2 9">Si</strain>
    </source>
</reference>
<dbReference type="Proteomes" id="UP000266196">
    <property type="component" value="Unassembled WGS sequence"/>
</dbReference>
<dbReference type="VEuPathDB" id="FungiDB:H257_04860"/>